<keyword evidence="1" id="KW-0540">Nuclease</keyword>
<keyword evidence="2" id="KW-1185">Reference proteome</keyword>
<sequence length="292" mass="33318">MTQHPANRAIRLRNVVCPYCGCDLTAENSTKEHVVGRRFVPKGKLNGHWNLIVNACRPCNNRKADLENDISAITLHPELGEAHPYYDETARAEGQRKAENAISRRTKKRVKDSKEKMKLSVPFVSSISLNIDFTSPPQIDENRAFELARLQLAGFFQLITYQQLEERGYWWTGGYHPLIMVRRADFGNSVIVDFADAVLDWEPRVLGHTAEGFYSVCIRRHPGEECWSWAMQWNGSTRLAGFLGDLDVAKEVAGTLRPLQMRQQELGNGDVVRFRTEVPLKPEDDRLFEAAY</sequence>
<evidence type="ECO:0000313" key="1">
    <source>
        <dbReference type="EMBL" id="QXL89775.1"/>
    </source>
</evidence>
<dbReference type="AlphaFoldDB" id="A0A975TYI3"/>
<gene>
    <name evidence="1" type="ORF">KUL25_09845</name>
</gene>
<dbReference type="Gene3D" id="1.10.30.50">
    <property type="match status" value="1"/>
</dbReference>
<name>A0A975TYI3_9RHOB</name>
<dbReference type="EMBL" id="JAIMBW010000001">
    <property type="protein sequence ID" value="MBY4893065.1"/>
    <property type="molecule type" value="Genomic_DNA"/>
</dbReference>
<evidence type="ECO:0000313" key="2">
    <source>
        <dbReference type="Proteomes" id="UP000693972"/>
    </source>
</evidence>
<reference evidence="1 2" key="1">
    <citation type="submission" date="2021-07" db="EMBL/GenBank/DDBJ databases">
        <title>Karlodiniumbacter phycospheric gen. nov., sp. nov., a phycosphere bacterium isolated from karlodinium veneficum.</title>
        <authorList>
            <person name="Peng Y."/>
            <person name="Jiang L."/>
            <person name="Lee J."/>
        </authorList>
    </citation>
    <scope>NUCLEOTIDE SEQUENCE</scope>
    <source>
        <strain evidence="1 2">N5</strain>
    </source>
</reference>
<dbReference type="GO" id="GO:0004519">
    <property type="term" value="F:endonuclease activity"/>
    <property type="evidence" value="ECO:0007669"/>
    <property type="project" value="UniProtKB-KW"/>
</dbReference>
<dbReference type="EMBL" id="CP078073">
    <property type="protein sequence ID" value="QXL89775.1"/>
    <property type="molecule type" value="Genomic_DNA"/>
</dbReference>
<organism evidence="1">
    <name type="scientific">Gymnodinialimonas phycosphaerae</name>
    <dbReference type="NCBI Taxonomy" id="2841589"/>
    <lineage>
        <taxon>Bacteria</taxon>
        <taxon>Pseudomonadati</taxon>
        <taxon>Pseudomonadota</taxon>
        <taxon>Alphaproteobacteria</taxon>
        <taxon>Rhodobacterales</taxon>
        <taxon>Paracoccaceae</taxon>
        <taxon>Gymnodinialimonas</taxon>
    </lineage>
</organism>
<dbReference type="CDD" id="cd00085">
    <property type="entry name" value="HNHc"/>
    <property type="match status" value="1"/>
</dbReference>
<dbReference type="RefSeq" id="WP_257892798.1">
    <property type="nucleotide sequence ID" value="NZ_JAIMBW010000001.1"/>
</dbReference>
<keyword evidence="1" id="KW-0255">Endonuclease</keyword>
<proteinExistence type="predicted"/>
<accession>A0A975TYI3</accession>
<protein>
    <submittedName>
        <fullName evidence="1">HNH endonuclease</fullName>
    </submittedName>
</protein>
<dbReference type="InterPro" id="IPR003615">
    <property type="entry name" value="HNH_nuc"/>
</dbReference>
<dbReference type="Proteomes" id="UP000693972">
    <property type="component" value="Unassembled WGS sequence"/>
</dbReference>
<keyword evidence="1" id="KW-0378">Hydrolase</keyword>